<organism evidence="2 3">
    <name type="scientific">Brassica rapa subsp. trilocularis</name>
    <dbReference type="NCBI Taxonomy" id="1813537"/>
    <lineage>
        <taxon>Eukaryota</taxon>
        <taxon>Viridiplantae</taxon>
        <taxon>Streptophyta</taxon>
        <taxon>Embryophyta</taxon>
        <taxon>Tracheophyta</taxon>
        <taxon>Spermatophyta</taxon>
        <taxon>Magnoliopsida</taxon>
        <taxon>eudicotyledons</taxon>
        <taxon>Gunneridae</taxon>
        <taxon>Pentapetalae</taxon>
        <taxon>rosids</taxon>
        <taxon>malvids</taxon>
        <taxon>Brassicales</taxon>
        <taxon>Brassicaceae</taxon>
        <taxon>Brassiceae</taxon>
        <taxon>Brassica</taxon>
    </lineage>
</organism>
<feature type="chain" id="PRO_5046580616" description="Leucine-rich repeat-containing N-terminal plant-type domain-containing protein" evidence="1">
    <location>
        <begin position="21"/>
        <end position="176"/>
    </location>
</feature>
<accession>A0ABQ7N9P4</accession>
<comment type="caution">
    <text evidence="2">The sequence shown here is derived from an EMBL/GenBank/DDBJ whole genome shotgun (WGS) entry which is preliminary data.</text>
</comment>
<reference evidence="2 3" key="1">
    <citation type="submission" date="2021-03" db="EMBL/GenBank/DDBJ databases">
        <authorList>
            <person name="King G.J."/>
            <person name="Bancroft I."/>
            <person name="Baten A."/>
            <person name="Bloomfield J."/>
            <person name="Borpatragohain P."/>
            <person name="He Z."/>
            <person name="Irish N."/>
            <person name="Irwin J."/>
            <person name="Liu K."/>
            <person name="Mauleon R.P."/>
            <person name="Moore J."/>
            <person name="Morris R."/>
            <person name="Ostergaard L."/>
            <person name="Wang B."/>
            <person name="Wells R."/>
        </authorList>
    </citation>
    <scope>NUCLEOTIDE SEQUENCE [LARGE SCALE GENOMIC DNA]</scope>
    <source>
        <strain evidence="2">R-o-18</strain>
        <tissue evidence="2">Leaf</tissue>
    </source>
</reference>
<protein>
    <recommendedName>
        <fullName evidence="4">Leucine-rich repeat-containing N-terminal plant-type domain-containing protein</fullName>
    </recommendedName>
</protein>
<dbReference type="EMBL" id="JADBGQ010000003">
    <property type="protein sequence ID" value="KAG5407612.1"/>
    <property type="molecule type" value="Genomic_DNA"/>
</dbReference>
<feature type="non-terminal residue" evidence="2">
    <location>
        <position position="1"/>
    </location>
</feature>
<evidence type="ECO:0000313" key="2">
    <source>
        <dbReference type="EMBL" id="KAG5407612.1"/>
    </source>
</evidence>
<name>A0ABQ7N9P4_BRACM</name>
<dbReference type="Proteomes" id="UP000823674">
    <property type="component" value="Chromosome A03"/>
</dbReference>
<proteinExistence type="predicted"/>
<keyword evidence="3" id="KW-1185">Reference proteome</keyword>
<gene>
    <name evidence="2" type="primary">A03g509040.1_BraROA</name>
    <name evidence="2" type="ORF">IGI04_013731</name>
</gene>
<evidence type="ECO:0008006" key="4">
    <source>
        <dbReference type="Google" id="ProtNLM"/>
    </source>
</evidence>
<feature type="signal peptide" evidence="1">
    <location>
        <begin position="1"/>
        <end position="20"/>
    </location>
</feature>
<keyword evidence="1" id="KW-0732">Signal</keyword>
<sequence>NTTRLFWICLCLCLSVLVNASLEDEGPDYLAMAALRASLHRPDDIDWSSSDYCTWTELDCDKNSRVQAYGSRTKDSQVPEFKINKGTPVIDTKGNSEIGTDISPRVPSRKGNKNIKILVGSLTASLVVALLKDLVQSSEHNEIEMVEHNEINIAEHNEIEMAEHNEIIENKAIAIH</sequence>
<evidence type="ECO:0000313" key="3">
    <source>
        <dbReference type="Proteomes" id="UP000823674"/>
    </source>
</evidence>
<evidence type="ECO:0000256" key="1">
    <source>
        <dbReference type="SAM" id="SignalP"/>
    </source>
</evidence>